<comment type="caution">
    <text evidence="1">The sequence shown here is derived from an EMBL/GenBank/DDBJ whole genome shotgun (WGS) entry which is preliminary data.</text>
</comment>
<name>A0A1R2BDI4_9CILI</name>
<dbReference type="EMBL" id="MPUH01000727">
    <property type="protein sequence ID" value="OMJ74810.1"/>
    <property type="molecule type" value="Genomic_DNA"/>
</dbReference>
<evidence type="ECO:0000313" key="1">
    <source>
        <dbReference type="EMBL" id="OMJ74810.1"/>
    </source>
</evidence>
<gene>
    <name evidence="1" type="ORF">SteCoe_26189</name>
</gene>
<dbReference type="Proteomes" id="UP000187209">
    <property type="component" value="Unassembled WGS sequence"/>
</dbReference>
<organism evidence="1 2">
    <name type="scientific">Stentor coeruleus</name>
    <dbReference type="NCBI Taxonomy" id="5963"/>
    <lineage>
        <taxon>Eukaryota</taxon>
        <taxon>Sar</taxon>
        <taxon>Alveolata</taxon>
        <taxon>Ciliophora</taxon>
        <taxon>Postciliodesmatophora</taxon>
        <taxon>Heterotrichea</taxon>
        <taxon>Heterotrichida</taxon>
        <taxon>Stentoridae</taxon>
        <taxon>Stentor</taxon>
    </lineage>
</organism>
<dbReference type="AlphaFoldDB" id="A0A1R2BDI4"/>
<keyword evidence="2" id="KW-1185">Reference proteome</keyword>
<accession>A0A1R2BDI4</accession>
<sequence length="359" mass="40640">MIQKLPLQPIETGGDLEDFSYISMIEPVSSSFYVSLGIGLFESLIRLQPYPEITHPTWVALFESHSQSKTIAAEFSLAYKHSEFKRVLDSVNNTDRKLALKNLESLSKSYEKLLAIDYGIRFILIRALAVDPKSVITGNFKNFMQAAKNISALLNIGFGIARGDKIKEFKSDFEGPMIFLYMSSRGQFGILYHKAVKYIDEKPGAVYADCSLYPFSTKISSLKTEPDQSVTQNILDLIEILADNIKEDLPRSVEKHIIGKIEALSKIYPGLQDIPGLKYIKKRNNKSITKEFRIFDGSLSRRIHGEPGFIPNNTSISLLSKKISKTPSPKKKNQGISVDYYKNLSNRRMYYYKNISFAS</sequence>
<evidence type="ECO:0000313" key="2">
    <source>
        <dbReference type="Proteomes" id="UP000187209"/>
    </source>
</evidence>
<protein>
    <submittedName>
        <fullName evidence="1">Uncharacterized protein</fullName>
    </submittedName>
</protein>
<reference evidence="1 2" key="1">
    <citation type="submission" date="2016-11" db="EMBL/GenBank/DDBJ databases">
        <title>The macronuclear genome of Stentor coeruleus: a giant cell with tiny introns.</title>
        <authorList>
            <person name="Slabodnick M."/>
            <person name="Ruby J.G."/>
            <person name="Reiff S.B."/>
            <person name="Swart E.C."/>
            <person name="Gosai S."/>
            <person name="Prabakaran S."/>
            <person name="Witkowska E."/>
            <person name="Larue G.E."/>
            <person name="Fisher S."/>
            <person name="Freeman R.M."/>
            <person name="Gunawardena J."/>
            <person name="Chu W."/>
            <person name="Stover N.A."/>
            <person name="Gregory B.D."/>
            <person name="Nowacki M."/>
            <person name="Derisi J."/>
            <person name="Roy S.W."/>
            <person name="Marshall W.F."/>
            <person name="Sood P."/>
        </authorList>
    </citation>
    <scope>NUCLEOTIDE SEQUENCE [LARGE SCALE GENOMIC DNA]</scope>
    <source>
        <strain evidence="1">WM001</strain>
    </source>
</reference>
<proteinExistence type="predicted"/>